<dbReference type="RefSeq" id="WP_054022489.1">
    <property type="nucleotide sequence ID" value="NZ_BBYR01000082.1"/>
</dbReference>
<feature type="transmembrane region" description="Helical" evidence="6">
    <location>
        <begin position="336"/>
        <end position="360"/>
    </location>
</feature>
<comment type="caution">
    <text evidence="7">The sequence shown here is derived from an EMBL/GenBank/DDBJ whole genome shotgun (WGS) entry which is preliminary data.</text>
</comment>
<dbReference type="AlphaFoldDB" id="A0A0K8P7M4"/>
<name>A0A0K8P7M4_PISS1</name>
<keyword evidence="2" id="KW-1003">Cell membrane</keyword>
<evidence type="ECO:0000256" key="2">
    <source>
        <dbReference type="ARBA" id="ARBA00022475"/>
    </source>
</evidence>
<dbReference type="GO" id="GO:0022857">
    <property type="term" value="F:transmembrane transporter activity"/>
    <property type="evidence" value="ECO:0007669"/>
    <property type="project" value="InterPro"/>
</dbReference>
<dbReference type="Proteomes" id="UP000037660">
    <property type="component" value="Unassembled WGS sequence"/>
</dbReference>
<feature type="transmembrane region" description="Helical" evidence="6">
    <location>
        <begin position="305"/>
        <end position="324"/>
    </location>
</feature>
<dbReference type="PANTHER" id="PTHR47089:SF1">
    <property type="entry name" value="GUANOSINE ABC TRANSPORTER PERMEASE PROTEIN NUPP"/>
    <property type="match status" value="1"/>
</dbReference>
<feature type="transmembrane region" description="Helical" evidence="6">
    <location>
        <begin position="252"/>
        <end position="273"/>
    </location>
</feature>
<feature type="transmembrane region" description="Helical" evidence="6">
    <location>
        <begin position="144"/>
        <end position="164"/>
    </location>
</feature>
<dbReference type="GO" id="GO:0005886">
    <property type="term" value="C:plasma membrane"/>
    <property type="evidence" value="ECO:0007669"/>
    <property type="project" value="UniProtKB-SubCell"/>
</dbReference>
<evidence type="ECO:0000256" key="4">
    <source>
        <dbReference type="ARBA" id="ARBA00022989"/>
    </source>
</evidence>
<evidence type="ECO:0000256" key="6">
    <source>
        <dbReference type="SAM" id="Phobius"/>
    </source>
</evidence>
<dbReference type="InterPro" id="IPR001851">
    <property type="entry name" value="ABC_transp_permease"/>
</dbReference>
<proteinExistence type="predicted"/>
<feature type="transmembrane region" description="Helical" evidence="6">
    <location>
        <begin position="279"/>
        <end position="298"/>
    </location>
</feature>
<dbReference type="Pfam" id="PF02653">
    <property type="entry name" value="BPD_transp_2"/>
    <property type="match status" value="1"/>
</dbReference>
<evidence type="ECO:0000313" key="8">
    <source>
        <dbReference type="Proteomes" id="UP000037660"/>
    </source>
</evidence>
<comment type="subcellular location">
    <subcellularLocation>
        <location evidence="1">Cell membrane</location>
        <topology evidence="1">Multi-pass membrane protein</topology>
    </subcellularLocation>
</comment>
<evidence type="ECO:0000256" key="3">
    <source>
        <dbReference type="ARBA" id="ARBA00022692"/>
    </source>
</evidence>
<reference evidence="8" key="1">
    <citation type="submission" date="2015-07" db="EMBL/GenBank/DDBJ databases">
        <title>Discovery of a poly(ethylene terephthalate assimilation.</title>
        <authorList>
            <person name="Yoshida S."/>
            <person name="Hiraga K."/>
            <person name="Takehana T."/>
            <person name="Taniguchi I."/>
            <person name="Yamaji H."/>
            <person name="Maeda Y."/>
            <person name="Toyohara K."/>
            <person name="Miyamoto K."/>
            <person name="Kimura Y."/>
            <person name="Oda K."/>
        </authorList>
    </citation>
    <scope>NUCLEOTIDE SEQUENCE [LARGE SCALE GENOMIC DNA]</scope>
    <source>
        <strain evidence="8">NBRC 110686 / TISTR 2288 / 201-F6</strain>
    </source>
</reference>
<organism evidence="7 8">
    <name type="scientific">Piscinibacter sakaiensis</name>
    <name type="common">Ideonella sakaiensis</name>
    <dbReference type="NCBI Taxonomy" id="1547922"/>
    <lineage>
        <taxon>Bacteria</taxon>
        <taxon>Pseudomonadati</taxon>
        <taxon>Pseudomonadota</taxon>
        <taxon>Betaproteobacteria</taxon>
        <taxon>Burkholderiales</taxon>
        <taxon>Sphaerotilaceae</taxon>
        <taxon>Piscinibacter</taxon>
    </lineage>
</organism>
<keyword evidence="8" id="KW-1185">Reference proteome</keyword>
<feature type="transmembrane region" description="Helical" evidence="6">
    <location>
        <begin position="205"/>
        <end position="224"/>
    </location>
</feature>
<dbReference type="PANTHER" id="PTHR47089">
    <property type="entry name" value="ABC TRANSPORTER, PERMEASE PROTEIN"/>
    <property type="match status" value="1"/>
</dbReference>
<feature type="transmembrane region" description="Helical" evidence="6">
    <location>
        <begin position="12"/>
        <end position="36"/>
    </location>
</feature>
<keyword evidence="5 6" id="KW-0472">Membrane</keyword>
<protein>
    <submittedName>
        <fullName evidence="7">Putative nucleoside ABC transporter, permease 1 component</fullName>
    </submittedName>
</protein>
<evidence type="ECO:0000313" key="7">
    <source>
        <dbReference type="EMBL" id="GAP38632.1"/>
    </source>
</evidence>
<evidence type="ECO:0000256" key="1">
    <source>
        <dbReference type="ARBA" id="ARBA00004651"/>
    </source>
</evidence>
<dbReference type="CDD" id="cd06580">
    <property type="entry name" value="TM_PBP1_transp_TpRbsC_like"/>
    <property type="match status" value="1"/>
</dbReference>
<keyword evidence="4 6" id="KW-1133">Transmembrane helix</keyword>
<dbReference type="EMBL" id="BBYR01000082">
    <property type="protein sequence ID" value="GAP38632.1"/>
    <property type="molecule type" value="Genomic_DNA"/>
</dbReference>
<dbReference type="STRING" id="1547922.ISF6_5185"/>
<gene>
    <name evidence="7" type="ORF">ISF6_5185</name>
</gene>
<feature type="transmembrane region" description="Helical" evidence="6">
    <location>
        <begin position="56"/>
        <end position="78"/>
    </location>
</feature>
<accession>A0A0K8P7M4</accession>
<reference evidence="7 8" key="2">
    <citation type="journal article" date="2016" name="Science">
        <title>A bacterium that degrades and assimilates poly(ethylene terephthalate).</title>
        <authorList>
            <person name="Yoshida S."/>
            <person name="Hiraga K."/>
            <person name="Takehana T."/>
            <person name="Taniguchi I."/>
            <person name="Yamaji H."/>
            <person name="Maeda Y."/>
            <person name="Toyohara K."/>
            <person name="Miyamoto K."/>
            <person name="Kimura Y."/>
            <person name="Oda K."/>
        </authorList>
    </citation>
    <scope>NUCLEOTIDE SEQUENCE [LARGE SCALE GENOMIC DNA]</scope>
    <source>
        <strain evidence="8">NBRC 110686 / TISTR 2288 / 201-F6</strain>
    </source>
</reference>
<sequence>MSRPVELPRWIDVGVLPLVNLGLALLVSAVVVRIVGYDPAQVLALLVKGAFGSAAGLSYTLYYATTFTFTGLAVAVAFHGGLFNIGAEGQAMMGGLGAGLAALAWGEQLPAGLMLPLMVLAALLFGLAWAAVPAALQAWRGSHVVITTIMFNFIAAALMGYLLVNGLKAPGEMTPESRAFADSALMPGMDRVLGALGIDWPKTPLNLSVLLALAALLLVWLGLWKTRAGYAVRAVGFSPQAAQYAGLRPRRLILGSMMASGALAGLVGINEIAGVHGRLLPDFVAGAGFAGIAVSLIGRNHPVGIALAALLFGALYQGGSELAFEISGFSRDMVYVLQGLIVLFAGAMAQVAAPALARVWRWTGGGRRG</sequence>
<feature type="transmembrane region" description="Helical" evidence="6">
    <location>
        <begin position="111"/>
        <end position="132"/>
    </location>
</feature>
<keyword evidence="3 6" id="KW-0812">Transmembrane</keyword>
<feature type="transmembrane region" description="Helical" evidence="6">
    <location>
        <begin position="85"/>
        <end position="105"/>
    </location>
</feature>
<evidence type="ECO:0000256" key="5">
    <source>
        <dbReference type="ARBA" id="ARBA00023136"/>
    </source>
</evidence>
<dbReference type="OrthoDB" id="45037at2"/>